<comment type="caution">
    <text evidence="2">The sequence shown here is derived from an EMBL/GenBank/DDBJ whole genome shotgun (WGS) entry which is preliminary data.</text>
</comment>
<evidence type="ECO:0000313" key="2">
    <source>
        <dbReference type="EMBL" id="KAF9884996.1"/>
    </source>
</evidence>
<dbReference type="EMBL" id="VCAU01000106">
    <property type="protein sequence ID" value="KAF9884996.1"/>
    <property type="molecule type" value="Genomic_DNA"/>
</dbReference>
<dbReference type="InterPro" id="IPR001810">
    <property type="entry name" value="F-box_dom"/>
</dbReference>
<sequence>MLLKLPNELLDAVFHELRIDDLASVCRVSKTLNSITSPILYETIVLNRVGSLGHLEEKNLLKYTRWIHIGPFKQSQKSSNSQSSTNSELSTSYQDWVLSVLRKCRDGTLKGFV</sequence>
<feature type="domain" description="F-box" evidence="1">
    <location>
        <begin position="1"/>
        <end position="44"/>
    </location>
</feature>
<keyword evidence="3" id="KW-1185">Reference proteome</keyword>
<dbReference type="SUPFAM" id="SSF81383">
    <property type="entry name" value="F-box domain"/>
    <property type="match status" value="1"/>
</dbReference>
<evidence type="ECO:0000259" key="1">
    <source>
        <dbReference type="PROSITE" id="PS50181"/>
    </source>
</evidence>
<name>A0AAD4GQ03_ASPNN</name>
<protein>
    <recommendedName>
        <fullName evidence="1">F-box domain-containing protein</fullName>
    </recommendedName>
</protein>
<accession>A0AAD4GQ03</accession>
<reference evidence="2" key="1">
    <citation type="journal article" date="2019" name="Beilstein J. Org. Chem.">
        <title>Nanangenines: drimane sesquiterpenoids as the dominant metabolite cohort of a novel Australian fungus, Aspergillus nanangensis.</title>
        <authorList>
            <person name="Lacey H.J."/>
            <person name="Gilchrist C.L.M."/>
            <person name="Crombie A."/>
            <person name="Kalaitzis J.A."/>
            <person name="Vuong D."/>
            <person name="Rutledge P.J."/>
            <person name="Turner P."/>
            <person name="Pitt J.I."/>
            <person name="Lacey E."/>
            <person name="Chooi Y.H."/>
            <person name="Piggott A.M."/>
        </authorList>
    </citation>
    <scope>NUCLEOTIDE SEQUENCE</scope>
    <source>
        <strain evidence="2">MST-FP2251</strain>
    </source>
</reference>
<dbReference type="CDD" id="cd09917">
    <property type="entry name" value="F-box_SF"/>
    <property type="match status" value="1"/>
</dbReference>
<reference evidence="2" key="2">
    <citation type="submission" date="2020-02" db="EMBL/GenBank/DDBJ databases">
        <authorList>
            <person name="Gilchrist C.L.M."/>
            <person name="Chooi Y.-H."/>
        </authorList>
    </citation>
    <scope>NUCLEOTIDE SEQUENCE</scope>
    <source>
        <strain evidence="2">MST-FP2251</strain>
    </source>
</reference>
<dbReference type="AlphaFoldDB" id="A0AAD4GQ03"/>
<dbReference type="Proteomes" id="UP001194746">
    <property type="component" value="Unassembled WGS sequence"/>
</dbReference>
<evidence type="ECO:0000313" key="3">
    <source>
        <dbReference type="Proteomes" id="UP001194746"/>
    </source>
</evidence>
<proteinExistence type="predicted"/>
<dbReference type="PROSITE" id="PS50181">
    <property type="entry name" value="FBOX"/>
    <property type="match status" value="1"/>
</dbReference>
<dbReference type="Pfam" id="PF12937">
    <property type="entry name" value="F-box-like"/>
    <property type="match status" value="1"/>
</dbReference>
<gene>
    <name evidence="2" type="ORF">FE257_000819</name>
</gene>
<dbReference type="InterPro" id="IPR036047">
    <property type="entry name" value="F-box-like_dom_sf"/>
</dbReference>
<organism evidence="2 3">
    <name type="scientific">Aspergillus nanangensis</name>
    <dbReference type="NCBI Taxonomy" id="2582783"/>
    <lineage>
        <taxon>Eukaryota</taxon>
        <taxon>Fungi</taxon>
        <taxon>Dikarya</taxon>
        <taxon>Ascomycota</taxon>
        <taxon>Pezizomycotina</taxon>
        <taxon>Eurotiomycetes</taxon>
        <taxon>Eurotiomycetidae</taxon>
        <taxon>Eurotiales</taxon>
        <taxon>Aspergillaceae</taxon>
        <taxon>Aspergillus</taxon>
        <taxon>Aspergillus subgen. Circumdati</taxon>
    </lineage>
</organism>